<feature type="region of interest" description="Disordered" evidence="1">
    <location>
        <begin position="256"/>
        <end position="325"/>
    </location>
</feature>
<organism evidence="3 4">
    <name type="scientific">Elysia marginata</name>
    <dbReference type="NCBI Taxonomy" id="1093978"/>
    <lineage>
        <taxon>Eukaryota</taxon>
        <taxon>Metazoa</taxon>
        <taxon>Spiralia</taxon>
        <taxon>Lophotrochozoa</taxon>
        <taxon>Mollusca</taxon>
        <taxon>Gastropoda</taxon>
        <taxon>Heterobranchia</taxon>
        <taxon>Euthyneura</taxon>
        <taxon>Panpulmonata</taxon>
        <taxon>Sacoglossa</taxon>
        <taxon>Placobranchoidea</taxon>
        <taxon>Plakobranchidae</taxon>
        <taxon>Elysia</taxon>
    </lineage>
</organism>
<dbReference type="InterPro" id="IPR009917">
    <property type="entry name" value="SRA1/Sec31"/>
</dbReference>
<comment type="caution">
    <text evidence="3">The sequence shown here is derived from an EMBL/GenBank/DDBJ whole genome shotgun (WGS) entry which is preliminary data.</text>
</comment>
<accession>A0AAV4IDP3</accession>
<dbReference type="InterPro" id="IPR040243">
    <property type="entry name" value="Steroid_recept_RNA_1"/>
</dbReference>
<evidence type="ECO:0000259" key="2">
    <source>
        <dbReference type="Pfam" id="PF07304"/>
    </source>
</evidence>
<evidence type="ECO:0000313" key="4">
    <source>
        <dbReference type="Proteomes" id="UP000762676"/>
    </source>
</evidence>
<feature type="region of interest" description="Disordered" evidence="1">
    <location>
        <begin position="57"/>
        <end position="87"/>
    </location>
</feature>
<feature type="compositionally biased region" description="Basic and acidic residues" evidence="1">
    <location>
        <begin position="346"/>
        <end position="365"/>
    </location>
</feature>
<dbReference type="AlphaFoldDB" id="A0AAV4IDP3"/>
<dbReference type="GO" id="GO:0006357">
    <property type="term" value="P:regulation of transcription by RNA polymerase II"/>
    <property type="evidence" value="ECO:0007669"/>
    <property type="project" value="InterPro"/>
</dbReference>
<gene>
    <name evidence="3" type="ORF">ElyMa_004748800</name>
</gene>
<evidence type="ECO:0000313" key="3">
    <source>
        <dbReference type="EMBL" id="GFS08131.1"/>
    </source>
</evidence>
<dbReference type="PANTHER" id="PTHR18834">
    <property type="entry name" value="STEROID RECEPTOR RNA ACTIVATOR 1"/>
    <property type="match status" value="1"/>
</dbReference>
<feature type="compositionally biased region" description="Low complexity" evidence="1">
    <location>
        <begin position="288"/>
        <end position="301"/>
    </location>
</feature>
<feature type="domain" description="SRA1/Sec31" evidence="2">
    <location>
        <begin position="125"/>
        <end position="258"/>
    </location>
</feature>
<feature type="compositionally biased region" description="Gly residues" evidence="1">
    <location>
        <begin position="368"/>
        <end position="377"/>
    </location>
</feature>
<keyword evidence="3" id="KW-0675">Receptor</keyword>
<dbReference type="Gene3D" id="1.20.940.10">
    <property type="entry name" value="Functional domain of the splicing factor Prp18"/>
    <property type="match status" value="1"/>
</dbReference>
<dbReference type="PANTHER" id="PTHR18834:SF2">
    <property type="entry name" value="STEROID RECEPTOR RNA ACTIVATOR 1"/>
    <property type="match status" value="1"/>
</dbReference>
<dbReference type="EMBL" id="BMAT01009533">
    <property type="protein sequence ID" value="GFS08131.1"/>
    <property type="molecule type" value="Genomic_DNA"/>
</dbReference>
<feature type="region of interest" description="Disordered" evidence="1">
    <location>
        <begin position="342"/>
        <end position="377"/>
    </location>
</feature>
<dbReference type="GO" id="GO:0005634">
    <property type="term" value="C:nucleus"/>
    <property type="evidence" value="ECO:0007669"/>
    <property type="project" value="TreeGrafter"/>
</dbReference>
<proteinExistence type="predicted"/>
<dbReference type="Pfam" id="PF07304">
    <property type="entry name" value="SRA1"/>
    <property type="match status" value="1"/>
</dbReference>
<protein>
    <submittedName>
        <fullName evidence="3">Steroid receptor RNA activator 1-like</fullName>
    </submittedName>
</protein>
<sequence>MAKCWCASGFKWLPSVRFGSSRSSGGKNDGWNDPPLFTYNPSAQTVPSRNRLNKRVGFPLSSPARGAAQDSTDPKASGMLLNPKDGPPKLPPVQILPPTMSTVVHPPVPVVLPTLSPPVDPTGLPPSFASAARDPHRSETLPELLERLDLNSADSLRKYTKKILHEMVDECQDSIQGRSREDVQARLGLLDDQWRDQKLSEDAKVKLGCLACALKNEDVKHADSLHLALMVDHISEVSQWMVGVKRLINELKLKLSDNKLPPPSPKKLFCPSATPSLPDSQSLDAAHPSSASSPPSSSPLPTTQSLEGSSVDERNSKDLCMNTDKFSDLKPVLMPEVFISSGAGADTKDSDGLLEKQEQKLHNKSGELQGGDAGFQS</sequence>
<dbReference type="Proteomes" id="UP000762676">
    <property type="component" value="Unassembled WGS sequence"/>
</dbReference>
<reference evidence="3 4" key="1">
    <citation type="journal article" date="2021" name="Elife">
        <title>Chloroplast acquisition without the gene transfer in kleptoplastic sea slugs, Plakobranchus ocellatus.</title>
        <authorList>
            <person name="Maeda T."/>
            <person name="Takahashi S."/>
            <person name="Yoshida T."/>
            <person name="Shimamura S."/>
            <person name="Takaki Y."/>
            <person name="Nagai Y."/>
            <person name="Toyoda A."/>
            <person name="Suzuki Y."/>
            <person name="Arimoto A."/>
            <person name="Ishii H."/>
            <person name="Satoh N."/>
            <person name="Nishiyama T."/>
            <person name="Hasebe M."/>
            <person name="Maruyama T."/>
            <person name="Minagawa J."/>
            <person name="Obokata J."/>
            <person name="Shigenobu S."/>
        </authorList>
    </citation>
    <scope>NUCLEOTIDE SEQUENCE [LARGE SCALE GENOMIC DNA]</scope>
</reference>
<feature type="compositionally biased region" description="Polar residues" evidence="1">
    <location>
        <begin position="273"/>
        <end position="283"/>
    </location>
</feature>
<name>A0AAV4IDP3_9GAST</name>
<keyword evidence="4" id="KW-1185">Reference proteome</keyword>
<dbReference type="GO" id="GO:0003713">
    <property type="term" value="F:transcription coactivator activity"/>
    <property type="evidence" value="ECO:0007669"/>
    <property type="project" value="InterPro"/>
</dbReference>
<evidence type="ECO:0000256" key="1">
    <source>
        <dbReference type="SAM" id="MobiDB-lite"/>
    </source>
</evidence>